<evidence type="ECO:0000256" key="7">
    <source>
        <dbReference type="ARBA" id="ARBA00023180"/>
    </source>
</evidence>
<evidence type="ECO:0000256" key="8">
    <source>
        <dbReference type="ARBA" id="ARBA00023288"/>
    </source>
</evidence>
<sequence>MIKDYNDLQTNSAKLKAFNTEYGLPLSEGKRQILRSKLTKLATKAEEINSAVTSLDTTIKQTRLQLRKDLLTALYGKAAAPTINALTDPNALLTALPATQFPWDDSSTRAATCAKASNNAGKPGAALATDLVCLCVISHSAQDNTCGTAQPVTGDFSGGAGNQGAAAAAFKTLTKACDSATHTTGTELTTANIAAAISTFHADLGTNWIPQAELGNAAAHRRESTDLYSARTMWPVQHKLSAIKQAAPT</sequence>
<evidence type="ECO:0000256" key="6">
    <source>
        <dbReference type="ARBA" id="ARBA00023136"/>
    </source>
</evidence>
<keyword evidence="5" id="KW-0732">Signal</keyword>
<evidence type="ECO:0000259" key="9">
    <source>
        <dbReference type="Pfam" id="PF13206"/>
    </source>
</evidence>
<feature type="domain" description="Trypanosome variant surface glycoprotein B-type N-terminal" evidence="9">
    <location>
        <begin position="21"/>
        <end position="207"/>
    </location>
</feature>
<evidence type="ECO:0000256" key="2">
    <source>
        <dbReference type="ARBA" id="ARBA00004609"/>
    </source>
</evidence>
<evidence type="ECO:0000256" key="3">
    <source>
        <dbReference type="ARBA" id="ARBA00022475"/>
    </source>
</evidence>
<evidence type="ECO:0000256" key="5">
    <source>
        <dbReference type="ARBA" id="ARBA00022729"/>
    </source>
</evidence>
<reference evidence="10" key="1">
    <citation type="submission" date="2016-12" db="EMBL/GenBank/DDBJ databases">
        <title>Extending the VSGnome of Trypanosoma brucei strain TREU927.</title>
        <authorList>
            <person name="Cross G.A."/>
        </authorList>
    </citation>
    <scope>NUCLEOTIDE SEQUENCE</scope>
    <source>
        <strain evidence="10">Tb927.99.2004</strain>
    </source>
</reference>
<keyword evidence="3" id="KW-1003">Cell membrane</keyword>
<comment type="function">
    <text evidence="1">VSG forms a coat on the surface of the parasite. The trypanosome evades the immune response of the host by expressing a series of antigenically distinct VSGs from an estimated 1000 VSG genes.</text>
</comment>
<evidence type="ECO:0000256" key="1">
    <source>
        <dbReference type="ARBA" id="ARBA00002523"/>
    </source>
</evidence>
<dbReference type="AlphaFoldDB" id="A0A1V0FZS6"/>
<keyword evidence="7" id="KW-0325">Glycoprotein</keyword>
<keyword evidence="4" id="KW-0336">GPI-anchor</keyword>
<dbReference type="GO" id="GO:0005886">
    <property type="term" value="C:plasma membrane"/>
    <property type="evidence" value="ECO:0007669"/>
    <property type="project" value="UniProtKB-SubCell"/>
</dbReference>
<accession>A0A1V0FZS6</accession>
<evidence type="ECO:0000256" key="4">
    <source>
        <dbReference type="ARBA" id="ARBA00022622"/>
    </source>
</evidence>
<dbReference type="EMBL" id="KY404634">
    <property type="protein sequence ID" value="ARB50885.1"/>
    <property type="molecule type" value="Genomic_DNA"/>
</dbReference>
<evidence type="ECO:0000313" key="10">
    <source>
        <dbReference type="EMBL" id="ARB50885.1"/>
    </source>
</evidence>
<proteinExistence type="predicted"/>
<protein>
    <submittedName>
        <fullName evidence="10">Variant surface glycoprotein</fullName>
    </submittedName>
</protein>
<keyword evidence="6" id="KW-0472">Membrane</keyword>
<name>A0A1V0FZS6_9TRYP</name>
<keyword evidence="8" id="KW-0449">Lipoprotein</keyword>
<comment type="subcellular location">
    <subcellularLocation>
        <location evidence="2">Cell membrane</location>
        <topology evidence="2">Lipid-anchor</topology>
        <topology evidence="2">GPI-anchor</topology>
    </subcellularLocation>
</comment>
<dbReference type="InterPro" id="IPR025932">
    <property type="entry name" value="Trypano_VSG_B_N_dom"/>
</dbReference>
<dbReference type="GO" id="GO:0098552">
    <property type="term" value="C:side of membrane"/>
    <property type="evidence" value="ECO:0007669"/>
    <property type="project" value="UniProtKB-KW"/>
</dbReference>
<organism evidence="10">
    <name type="scientific">Trypanosoma brucei</name>
    <dbReference type="NCBI Taxonomy" id="5691"/>
    <lineage>
        <taxon>Eukaryota</taxon>
        <taxon>Discoba</taxon>
        <taxon>Euglenozoa</taxon>
        <taxon>Kinetoplastea</taxon>
        <taxon>Metakinetoplastina</taxon>
        <taxon>Trypanosomatida</taxon>
        <taxon>Trypanosomatidae</taxon>
        <taxon>Trypanosoma</taxon>
    </lineage>
</organism>
<dbReference type="Pfam" id="PF13206">
    <property type="entry name" value="VSG_B"/>
    <property type="match status" value="1"/>
</dbReference>